<proteinExistence type="predicted"/>
<dbReference type="OrthoDB" id="10482739at2759"/>
<reference evidence="2" key="1">
    <citation type="submission" date="2017-01" db="EMBL/GenBank/DDBJ databases">
        <authorList>
            <person name="Wang Y."/>
            <person name="White M."/>
            <person name="Kvist S."/>
            <person name="Moncalvo J.-M."/>
        </authorList>
    </citation>
    <scope>NUCLEOTIDE SEQUENCE [LARGE SCALE GENOMIC DNA]</scope>
    <source>
        <strain evidence="2">ID-206-W2</strain>
    </source>
</reference>
<evidence type="ECO:0000313" key="1">
    <source>
        <dbReference type="EMBL" id="OMJ27752.1"/>
    </source>
</evidence>
<dbReference type="PROSITE" id="PS51257">
    <property type="entry name" value="PROKAR_LIPOPROTEIN"/>
    <property type="match status" value="1"/>
</dbReference>
<dbReference type="EMBL" id="LSSM01000853">
    <property type="protein sequence ID" value="OMJ27752.1"/>
    <property type="molecule type" value="Genomic_DNA"/>
</dbReference>
<gene>
    <name evidence="1" type="ORF">AYI69_g2797</name>
</gene>
<protein>
    <submittedName>
        <fullName evidence="1">Uncharacterized protein</fullName>
    </submittedName>
</protein>
<keyword evidence="2" id="KW-1185">Reference proteome</keyword>
<evidence type="ECO:0000313" key="2">
    <source>
        <dbReference type="Proteomes" id="UP000187429"/>
    </source>
</evidence>
<sequence length="152" mass="17255">MVSGNKPKENSDIDDAIKSILGQLGGVQACFEIENKQKIKFFKLNNKENLEKARKIELLGTQEYSDKYKFITAPSYTSLIVWDVSQKAYNSLKEIVEVTDITTIKHVNFNKYPPRSLKIILNIKNDKKIANSLNTNETKVVVLWKGGQSNCT</sequence>
<dbReference type="Proteomes" id="UP000187429">
    <property type="component" value="Unassembled WGS sequence"/>
</dbReference>
<comment type="caution">
    <text evidence="1">The sequence shown here is derived from an EMBL/GenBank/DDBJ whole genome shotgun (WGS) entry which is preliminary data.</text>
</comment>
<accession>A0A1R1YLH2</accession>
<organism evidence="1 2">
    <name type="scientific">Smittium culicis</name>
    <dbReference type="NCBI Taxonomy" id="133412"/>
    <lineage>
        <taxon>Eukaryota</taxon>
        <taxon>Fungi</taxon>
        <taxon>Fungi incertae sedis</taxon>
        <taxon>Zoopagomycota</taxon>
        <taxon>Kickxellomycotina</taxon>
        <taxon>Harpellomycetes</taxon>
        <taxon>Harpellales</taxon>
        <taxon>Legeriomycetaceae</taxon>
        <taxon>Smittium</taxon>
    </lineage>
</organism>
<dbReference type="AlphaFoldDB" id="A0A1R1YLH2"/>
<name>A0A1R1YLH2_9FUNG</name>